<feature type="compositionally biased region" description="Polar residues" evidence="1">
    <location>
        <begin position="17"/>
        <end position="26"/>
    </location>
</feature>
<organism evidence="2 3">
    <name type="scientific">Abeliophyllum distichum</name>
    <dbReference type="NCBI Taxonomy" id="126358"/>
    <lineage>
        <taxon>Eukaryota</taxon>
        <taxon>Viridiplantae</taxon>
        <taxon>Streptophyta</taxon>
        <taxon>Embryophyta</taxon>
        <taxon>Tracheophyta</taxon>
        <taxon>Spermatophyta</taxon>
        <taxon>Magnoliopsida</taxon>
        <taxon>eudicotyledons</taxon>
        <taxon>Gunneridae</taxon>
        <taxon>Pentapetalae</taxon>
        <taxon>asterids</taxon>
        <taxon>lamiids</taxon>
        <taxon>Lamiales</taxon>
        <taxon>Oleaceae</taxon>
        <taxon>Forsythieae</taxon>
        <taxon>Abeliophyllum</taxon>
    </lineage>
</organism>
<protein>
    <submittedName>
        <fullName evidence="2">Uncharacterized protein</fullName>
    </submittedName>
</protein>
<sequence>MPIRILPHHSDEASEAIGTSNKNQISKRNNFMHGPSSIIICEAPLTKLIINPSARRTQPLMENTTSFRSRISELLPTFTKDEDGIKGVGRKKPKLLNLFA</sequence>
<reference evidence="3" key="1">
    <citation type="submission" date="2024-07" db="EMBL/GenBank/DDBJ databases">
        <title>Two chromosome-level genome assemblies of Korean endemic species Abeliophyllum distichum and Forsythia ovata (Oleaceae).</title>
        <authorList>
            <person name="Jang H."/>
        </authorList>
    </citation>
    <scope>NUCLEOTIDE SEQUENCE [LARGE SCALE GENOMIC DNA]</scope>
</reference>
<evidence type="ECO:0000256" key="1">
    <source>
        <dbReference type="SAM" id="MobiDB-lite"/>
    </source>
</evidence>
<gene>
    <name evidence="2" type="ORF">Adt_43500</name>
</gene>
<keyword evidence="3" id="KW-1185">Reference proteome</keyword>
<proteinExistence type="predicted"/>
<evidence type="ECO:0000313" key="2">
    <source>
        <dbReference type="EMBL" id="KAL2460080.1"/>
    </source>
</evidence>
<dbReference type="EMBL" id="JBFOLK010000014">
    <property type="protein sequence ID" value="KAL2460080.1"/>
    <property type="molecule type" value="Genomic_DNA"/>
</dbReference>
<dbReference type="Proteomes" id="UP001604336">
    <property type="component" value="Unassembled WGS sequence"/>
</dbReference>
<evidence type="ECO:0000313" key="3">
    <source>
        <dbReference type="Proteomes" id="UP001604336"/>
    </source>
</evidence>
<feature type="region of interest" description="Disordered" evidence="1">
    <location>
        <begin position="1"/>
        <end position="26"/>
    </location>
</feature>
<dbReference type="AlphaFoldDB" id="A0ABD1P878"/>
<name>A0ABD1P878_9LAMI</name>
<comment type="caution">
    <text evidence="2">The sequence shown here is derived from an EMBL/GenBank/DDBJ whole genome shotgun (WGS) entry which is preliminary data.</text>
</comment>
<accession>A0ABD1P878</accession>